<protein>
    <submittedName>
        <fullName evidence="4">NADAR family protein</fullName>
    </submittedName>
</protein>
<dbReference type="EMBL" id="JACJSG010000016">
    <property type="protein sequence ID" value="MBD2501592.1"/>
    <property type="molecule type" value="Genomic_DNA"/>
</dbReference>
<comment type="caution">
    <text evidence="4">The sequence shown here is derived from an EMBL/GenBank/DDBJ whole genome shotgun (WGS) entry which is preliminary data.</text>
</comment>
<dbReference type="Gene3D" id="1.10.357.40">
    <property type="entry name" value="YbiA-like"/>
    <property type="match status" value="1"/>
</dbReference>
<dbReference type="InterPro" id="IPR037238">
    <property type="entry name" value="YbiA-like_sf"/>
</dbReference>
<dbReference type="InterPro" id="IPR012816">
    <property type="entry name" value="NADAR"/>
</dbReference>
<gene>
    <name evidence="4" type="ORF">H6G83_13430</name>
</gene>
<dbReference type="Proteomes" id="UP000661112">
    <property type="component" value="Unassembled WGS sequence"/>
</dbReference>
<dbReference type="SUPFAM" id="SSF143990">
    <property type="entry name" value="YbiA-like"/>
    <property type="match status" value="1"/>
</dbReference>
<evidence type="ECO:0000256" key="2">
    <source>
        <dbReference type="ARBA" id="ARBA00000751"/>
    </source>
</evidence>
<sequence length="163" mass="18786">MTIYFYKVWQPYGCFSNFSPHHIEIQGQYWLTVEHYYQAQKFVGSVDAVIIPMIRACETPEEAAAMGRCSSRKLRPDWDLVKTTVMREAVLKKFLTHADIRETLLSTGNEVLVENSHCDYFWGCGADKTGQNHLGKILMSVREEIRKQQFLTAISSECLENRG</sequence>
<comment type="catalytic activity">
    <reaction evidence="2">
        <text>2,5-diamino-6-hydroxy-4-(5-phosphoribosylamino)-pyrimidine + H2O = 2,5,6-triamino-4-hydroxypyrimidine + D-ribose 5-phosphate</text>
        <dbReference type="Rhea" id="RHEA:23436"/>
        <dbReference type="ChEBI" id="CHEBI:15377"/>
        <dbReference type="ChEBI" id="CHEBI:58614"/>
        <dbReference type="ChEBI" id="CHEBI:78346"/>
        <dbReference type="ChEBI" id="CHEBI:137796"/>
    </reaction>
</comment>
<evidence type="ECO:0000313" key="5">
    <source>
        <dbReference type="Proteomes" id="UP000661112"/>
    </source>
</evidence>
<dbReference type="Pfam" id="PF08719">
    <property type="entry name" value="NADAR"/>
    <property type="match status" value="1"/>
</dbReference>
<dbReference type="RefSeq" id="WP_190472703.1">
    <property type="nucleotide sequence ID" value="NZ_JACJSG010000016.1"/>
</dbReference>
<comment type="catalytic activity">
    <reaction evidence="1">
        <text>5-amino-6-(5-phospho-D-ribosylamino)uracil + H2O = 5,6-diaminouracil + D-ribose 5-phosphate</text>
        <dbReference type="Rhea" id="RHEA:55020"/>
        <dbReference type="ChEBI" id="CHEBI:15377"/>
        <dbReference type="ChEBI" id="CHEBI:46252"/>
        <dbReference type="ChEBI" id="CHEBI:58453"/>
        <dbReference type="ChEBI" id="CHEBI:78346"/>
    </reaction>
</comment>
<evidence type="ECO:0000313" key="4">
    <source>
        <dbReference type="EMBL" id="MBD2501592.1"/>
    </source>
</evidence>
<feature type="domain" description="NADAR" evidence="3">
    <location>
        <begin position="4"/>
        <end position="146"/>
    </location>
</feature>
<name>A0ABR8D5S5_9NOST</name>
<evidence type="ECO:0000259" key="3">
    <source>
        <dbReference type="Pfam" id="PF08719"/>
    </source>
</evidence>
<evidence type="ECO:0000256" key="1">
    <source>
        <dbReference type="ARBA" id="ARBA00000022"/>
    </source>
</evidence>
<dbReference type="CDD" id="cd15457">
    <property type="entry name" value="NADAR"/>
    <property type="match status" value="1"/>
</dbReference>
<organism evidence="4 5">
    <name type="scientific">Anabaena azotica FACHB-119</name>
    <dbReference type="NCBI Taxonomy" id="947527"/>
    <lineage>
        <taxon>Bacteria</taxon>
        <taxon>Bacillati</taxon>
        <taxon>Cyanobacteriota</taxon>
        <taxon>Cyanophyceae</taxon>
        <taxon>Nostocales</taxon>
        <taxon>Nostocaceae</taxon>
        <taxon>Anabaena</taxon>
        <taxon>Anabaena azotica</taxon>
    </lineage>
</organism>
<accession>A0ABR8D5S5</accession>
<dbReference type="NCBIfam" id="TIGR02464">
    <property type="entry name" value="ribofla_fusion"/>
    <property type="match status" value="1"/>
</dbReference>
<proteinExistence type="predicted"/>
<keyword evidence="5" id="KW-1185">Reference proteome</keyword>
<reference evidence="4 5" key="1">
    <citation type="journal article" date="2020" name="ISME J.">
        <title>Comparative genomics reveals insights into cyanobacterial evolution and habitat adaptation.</title>
        <authorList>
            <person name="Chen M.Y."/>
            <person name="Teng W.K."/>
            <person name="Zhao L."/>
            <person name="Hu C.X."/>
            <person name="Zhou Y.K."/>
            <person name="Han B.P."/>
            <person name="Song L.R."/>
            <person name="Shu W.S."/>
        </authorList>
    </citation>
    <scope>NUCLEOTIDE SEQUENCE [LARGE SCALE GENOMIC DNA]</scope>
    <source>
        <strain evidence="4 5">FACHB-119</strain>
    </source>
</reference>